<evidence type="ECO:0000256" key="2">
    <source>
        <dbReference type="ARBA" id="ARBA00008274"/>
    </source>
</evidence>
<dbReference type="AlphaFoldDB" id="A0A1C7MRG7"/>
<evidence type="ECO:0000256" key="4">
    <source>
        <dbReference type="ARBA" id="ARBA00022692"/>
    </source>
</evidence>
<reference evidence="9 10" key="1">
    <citation type="submission" date="2016-03" db="EMBL/GenBank/DDBJ databases">
        <title>Whole genome sequencing of Grifola frondosa 9006-11.</title>
        <authorList>
            <person name="Min B."/>
            <person name="Park H."/>
            <person name="Kim J.-G."/>
            <person name="Cho H."/>
            <person name="Oh Y.-L."/>
            <person name="Kong W.-S."/>
            <person name="Choi I.-G."/>
        </authorList>
    </citation>
    <scope>NUCLEOTIDE SEQUENCE [LARGE SCALE GENOMIC DNA]</scope>
    <source>
        <strain evidence="9 10">9006-11</strain>
    </source>
</reference>
<comment type="subcellular location">
    <subcellularLocation>
        <location evidence="1">Membrane</location>
    </subcellularLocation>
</comment>
<evidence type="ECO:0000313" key="10">
    <source>
        <dbReference type="Proteomes" id="UP000092993"/>
    </source>
</evidence>
<name>A0A1C7MRG7_GRIFR</name>
<comment type="similarity">
    <text evidence="2">Belongs to the SecE/SEC61-gamma family.</text>
</comment>
<dbReference type="Gene3D" id="1.20.5.820">
    <property type="entry name" value="Preprotein translocase SecE subunit"/>
    <property type="match status" value="1"/>
</dbReference>
<dbReference type="Proteomes" id="UP000092993">
    <property type="component" value="Unassembled WGS sequence"/>
</dbReference>
<evidence type="ECO:0000256" key="1">
    <source>
        <dbReference type="ARBA" id="ARBA00004370"/>
    </source>
</evidence>
<evidence type="ECO:0000256" key="7">
    <source>
        <dbReference type="ARBA" id="ARBA00023010"/>
    </source>
</evidence>
<keyword evidence="10" id="KW-1185">Reference proteome</keyword>
<gene>
    <name evidence="9" type="ORF">A0H81_01209</name>
</gene>
<keyword evidence="8" id="KW-0472">Membrane</keyword>
<keyword evidence="5" id="KW-0653">Protein transport</keyword>
<dbReference type="GO" id="GO:0016020">
    <property type="term" value="C:membrane"/>
    <property type="evidence" value="ECO:0007669"/>
    <property type="project" value="UniProtKB-SubCell"/>
</dbReference>
<proteinExistence type="inferred from homology"/>
<dbReference type="GO" id="GO:0006886">
    <property type="term" value="P:intracellular protein transport"/>
    <property type="evidence" value="ECO:0007669"/>
    <property type="project" value="InterPro"/>
</dbReference>
<dbReference type="PANTHER" id="PTHR12309">
    <property type="entry name" value="SEC61 GAMMA SUBUNIT"/>
    <property type="match status" value="1"/>
</dbReference>
<dbReference type="Pfam" id="PF00584">
    <property type="entry name" value="SecE"/>
    <property type="match status" value="1"/>
</dbReference>
<dbReference type="GO" id="GO:0006605">
    <property type="term" value="P:protein targeting"/>
    <property type="evidence" value="ECO:0007669"/>
    <property type="project" value="InterPro"/>
</dbReference>
<keyword evidence="4" id="KW-0812">Transmembrane</keyword>
<evidence type="ECO:0000256" key="8">
    <source>
        <dbReference type="ARBA" id="ARBA00023136"/>
    </source>
</evidence>
<evidence type="ECO:0008006" key="11">
    <source>
        <dbReference type="Google" id="ProtNLM"/>
    </source>
</evidence>
<dbReference type="InterPro" id="IPR023391">
    <property type="entry name" value="Prot_translocase_SecE_dom_sf"/>
</dbReference>
<keyword evidence="6" id="KW-1133">Transmembrane helix</keyword>
<evidence type="ECO:0000313" key="9">
    <source>
        <dbReference type="EMBL" id="OBZ79460.1"/>
    </source>
</evidence>
<protein>
    <recommendedName>
        <fullName evidence="11">Protein transport protein Sec61 subunit gamma</fullName>
    </recommendedName>
</protein>
<keyword evidence="7" id="KW-0811">Translocation</keyword>
<accession>A0A1C7MRG7</accession>
<dbReference type="EMBL" id="LUGG01000001">
    <property type="protein sequence ID" value="OBZ79460.1"/>
    <property type="molecule type" value="Genomic_DNA"/>
</dbReference>
<organism evidence="9 10">
    <name type="scientific">Grifola frondosa</name>
    <name type="common">Maitake</name>
    <name type="synonym">Polyporus frondosus</name>
    <dbReference type="NCBI Taxonomy" id="5627"/>
    <lineage>
        <taxon>Eukaryota</taxon>
        <taxon>Fungi</taxon>
        <taxon>Dikarya</taxon>
        <taxon>Basidiomycota</taxon>
        <taxon>Agaricomycotina</taxon>
        <taxon>Agaricomycetes</taxon>
        <taxon>Polyporales</taxon>
        <taxon>Grifolaceae</taxon>
        <taxon>Grifola</taxon>
    </lineage>
</organism>
<dbReference type="STRING" id="5627.A0A1C7MRG7"/>
<evidence type="ECO:0000256" key="3">
    <source>
        <dbReference type="ARBA" id="ARBA00022448"/>
    </source>
</evidence>
<evidence type="ECO:0000256" key="5">
    <source>
        <dbReference type="ARBA" id="ARBA00022927"/>
    </source>
</evidence>
<evidence type="ECO:0000256" key="6">
    <source>
        <dbReference type="ARBA" id="ARBA00022989"/>
    </source>
</evidence>
<keyword evidence="3" id="KW-0813">Transport</keyword>
<sequence>MKDEGGQQIVCFQWMLSSRTFKRTFTFKPQLPCSTLPTAPWDCSSLQLAAVVYLWRKVDAGIYFAERWRSRDLITRRPSFDSAAVCTSPPLTLIIKNTPSLHPPRCLKSLGNFWTFPNSLYEMATSSLHAVQSLRRKVANARTVLTTAADVCAEFAQICKAVAVGFAVMGFIGYFVKLIHIPINNILVGGA</sequence>
<dbReference type="InterPro" id="IPR001901">
    <property type="entry name" value="Translocase_SecE/Sec61-g"/>
</dbReference>
<dbReference type="OrthoDB" id="2401875at2759"/>
<comment type="caution">
    <text evidence="9">The sequence shown here is derived from an EMBL/GenBank/DDBJ whole genome shotgun (WGS) entry which is preliminary data.</text>
</comment>
<dbReference type="SUPFAM" id="SSF103456">
    <property type="entry name" value="Preprotein translocase SecE subunit"/>
    <property type="match status" value="1"/>
</dbReference>